<feature type="region of interest" description="Disordered" evidence="3">
    <location>
        <begin position="232"/>
        <end position="259"/>
    </location>
</feature>
<name>A0A8C8REF3_9SAUR</name>
<reference evidence="4" key="1">
    <citation type="submission" date="2025-08" db="UniProtKB">
        <authorList>
            <consortium name="Ensembl"/>
        </authorList>
    </citation>
    <scope>IDENTIFICATION</scope>
</reference>
<dbReference type="Pfam" id="PF23195">
    <property type="entry name" value="UBQLN1"/>
    <property type="match status" value="1"/>
</dbReference>
<dbReference type="Ensembl" id="ENSPCET00000004566.1">
    <property type="protein sequence ID" value="ENSPCEP00000004420.1"/>
    <property type="gene ID" value="ENSPCEG00000003565.1"/>
</dbReference>
<dbReference type="GO" id="GO:0005829">
    <property type="term" value="C:cytosol"/>
    <property type="evidence" value="ECO:0007669"/>
    <property type="project" value="TreeGrafter"/>
</dbReference>
<dbReference type="Proteomes" id="UP000694393">
    <property type="component" value="Unplaced"/>
</dbReference>
<feature type="compositionally biased region" description="Polar residues" evidence="3">
    <location>
        <begin position="244"/>
        <end position="254"/>
    </location>
</feature>
<dbReference type="GO" id="GO:0031593">
    <property type="term" value="F:polyubiquitin modification-dependent protein binding"/>
    <property type="evidence" value="ECO:0007669"/>
    <property type="project" value="TreeGrafter"/>
</dbReference>
<reference evidence="4" key="2">
    <citation type="submission" date="2025-09" db="UniProtKB">
        <authorList>
            <consortium name="Ensembl"/>
        </authorList>
    </citation>
    <scope>IDENTIFICATION</scope>
</reference>
<proteinExistence type="predicted"/>
<dbReference type="AlphaFoldDB" id="A0A8C8REF3"/>
<accession>A0A8C8REF3</accession>
<organism evidence="4 5">
    <name type="scientific">Pelusios castaneus</name>
    <name type="common">West African mud turtle</name>
    <dbReference type="NCBI Taxonomy" id="367368"/>
    <lineage>
        <taxon>Eukaryota</taxon>
        <taxon>Metazoa</taxon>
        <taxon>Chordata</taxon>
        <taxon>Craniata</taxon>
        <taxon>Vertebrata</taxon>
        <taxon>Euteleostomi</taxon>
        <taxon>Archelosauria</taxon>
        <taxon>Testudinata</taxon>
        <taxon>Testudines</taxon>
        <taxon>Pleurodira</taxon>
        <taxon>Pelomedusidae</taxon>
        <taxon>Pelusios</taxon>
    </lineage>
</organism>
<dbReference type="InterPro" id="IPR015496">
    <property type="entry name" value="Ubiquilin"/>
</dbReference>
<dbReference type="PANTHER" id="PTHR10677:SF16">
    <property type="entry name" value="UBIQUILIN-1"/>
    <property type="match status" value="1"/>
</dbReference>
<protein>
    <submittedName>
        <fullName evidence="4">Uncharacterized protein</fullName>
    </submittedName>
</protein>
<feature type="compositionally biased region" description="Polar residues" evidence="3">
    <location>
        <begin position="154"/>
        <end position="185"/>
    </location>
</feature>
<dbReference type="PANTHER" id="PTHR10677">
    <property type="entry name" value="UBIQUILIN"/>
    <property type="match status" value="1"/>
</dbReference>
<keyword evidence="5" id="KW-1185">Reference proteome</keyword>
<comment type="subcellular location">
    <subcellularLocation>
        <location evidence="1">Cytoplasm</location>
    </subcellularLocation>
</comment>
<evidence type="ECO:0000313" key="5">
    <source>
        <dbReference type="Proteomes" id="UP000694393"/>
    </source>
</evidence>
<dbReference type="GO" id="GO:0006511">
    <property type="term" value="P:ubiquitin-dependent protein catabolic process"/>
    <property type="evidence" value="ECO:0007669"/>
    <property type="project" value="TreeGrafter"/>
</dbReference>
<keyword evidence="2" id="KW-0963">Cytoplasm</keyword>
<evidence type="ECO:0000256" key="1">
    <source>
        <dbReference type="ARBA" id="ARBA00004496"/>
    </source>
</evidence>
<evidence type="ECO:0000313" key="4">
    <source>
        <dbReference type="Ensembl" id="ENSPCEP00000004420.1"/>
    </source>
</evidence>
<sequence>MWKRRMVSPTGAMAVYGLSSEVTVQIQMAAGRQLTSDPEMMLRLLENPFIQSRLSNPDLMTELITDNPLKQEAIQKILEISHVLNAPEMLQFMLQLARSLTTVREIMENPSQALSFLASVLGGGNTSPQVCRDPLDLMLREVSNQAGGKPFASLRSNQPHLNTRRTPSPQACSSRSSVSDCTTESGHGADPDLGRGASVAVSAAIKSSLHQIMKQLVQNILRVPGVRSVQRSLGQNPHLGAQTLPKSPATSGKPPTQPLPTFCQQIWHPEGLAAMQKCRRWPRLSRGCRH</sequence>
<evidence type="ECO:0000256" key="3">
    <source>
        <dbReference type="SAM" id="MobiDB-lite"/>
    </source>
</evidence>
<evidence type="ECO:0000256" key="2">
    <source>
        <dbReference type="ARBA" id="ARBA00022490"/>
    </source>
</evidence>
<feature type="region of interest" description="Disordered" evidence="3">
    <location>
        <begin position="148"/>
        <end position="195"/>
    </location>
</feature>